<reference evidence="3" key="1">
    <citation type="journal article" date="2015" name="Nature">
        <title>Complex archaea that bridge the gap between prokaryotes and eukaryotes.</title>
        <authorList>
            <person name="Spang A."/>
            <person name="Saw J.H."/>
            <person name="Jorgensen S.L."/>
            <person name="Zaremba-Niedzwiedzka K."/>
            <person name="Martijn J."/>
            <person name="Lind A.E."/>
            <person name="van Eijk R."/>
            <person name="Schleper C."/>
            <person name="Guy L."/>
            <person name="Ettema T.J."/>
        </authorList>
    </citation>
    <scope>NUCLEOTIDE SEQUENCE</scope>
</reference>
<feature type="transmembrane region" description="Helical" evidence="1">
    <location>
        <begin position="121"/>
        <end position="144"/>
    </location>
</feature>
<dbReference type="EMBL" id="LAZR01004240">
    <property type="protein sequence ID" value="KKN10487.1"/>
    <property type="molecule type" value="Genomic_DNA"/>
</dbReference>
<evidence type="ECO:0000256" key="1">
    <source>
        <dbReference type="SAM" id="Phobius"/>
    </source>
</evidence>
<sequence>MITLNIYYVMNVVILQQWIVNQNKRGLKMKIKKLKKIPIIIFAIVIFILSSFRQKLPLPGEGVPIPDYSFYIYHIGEFGLFSMFLMLGFYPEFKLYFLMGISLLYGIFDEVHQYFVPTRFFDVVDILCNSIGVILGVIFSLVVYRIKNKKKIMERINHG</sequence>
<name>A0A0F9NET7_9ZZZZ</name>
<feature type="transmembrane region" description="Helical" evidence="1">
    <location>
        <begin position="34"/>
        <end position="52"/>
    </location>
</feature>
<proteinExistence type="predicted"/>
<organism evidence="3">
    <name type="scientific">marine sediment metagenome</name>
    <dbReference type="NCBI Taxonomy" id="412755"/>
    <lineage>
        <taxon>unclassified sequences</taxon>
        <taxon>metagenomes</taxon>
        <taxon>ecological metagenomes</taxon>
    </lineage>
</organism>
<dbReference type="PANTHER" id="PTHR28008:SF1">
    <property type="entry name" value="DOMAIN PROTEIN, PUTATIVE (AFU_ORTHOLOGUE AFUA_3G10980)-RELATED"/>
    <property type="match status" value="1"/>
</dbReference>
<keyword evidence="1" id="KW-1133">Transmembrane helix</keyword>
<comment type="caution">
    <text evidence="3">The sequence shown here is derived from an EMBL/GenBank/DDBJ whole genome shotgun (WGS) entry which is preliminary data.</text>
</comment>
<evidence type="ECO:0000313" key="3">
    <source>
        <dbReference type="EMBL" id="KKN10487.1"/>
    </source>
</evidence>
<feature type="domain" description="VanZ-like" evidence="2">
    <location>
        <begin position="72"/>
        <end position="142"/>
    </location>
</feature>
<evidence type="ECO:0000259" key="2">
    <source>
        <dbReference type="Pfam" id="PF04892"/>
    </source>
</evidence>
<feature type="transmembrane region" description="Helical" evidence="1">
    <location>
        <begin position="72"/>
        <end position="90"/>
    </location>
</feature>
<dbReference type="AlphaFoldDB" id="A0A0F9NET7"/>
<keyword evidence="1" id="KW-0472">Membrane</keyword>
<dbReference type="InterPro" id="IPR006976">
    <property type="entry name" value="VanZ-like"/>
</dbReference>
<dbReference type="PANTHER" id="PTHR28008">
    <property type="entry name" value="DOMAIN PROTEIN, PUTATIVE (AFU_ORTHOLOGUE AFUA_3G10980)-RELATED"/>
    <property type="match status" value="1"/>
</dbReference>
<gene>
    <name evidence="3" type="ORF">LCGC14_1036090</name>
</gene>
<dbReference type="NCBIfam" id="NF037970">
    <property type="entry name" value="vanZ_1"/>
    <property type="match status" value="1"/>
</dbReference>
<accession>A0A0F9NET7</accession>
<feature type="transmembrane region" description="Helical" evidence="1">
    <location>
        <begin position="95"/>
        <end position="115"/>
    </location>
</feature>
<keyword evidence="1" id="KW-0812">Transmembrane</keyword>
<dbReference type="Pfam" id="PF04892">
    <property type="entry name" value="VanZ"/>
    <property type="match status" value="1"/>
</dbReference>
<protein>
    <recommendedName>
        <fullName evidence="2">VanZ-like domain-containing protein</fullName>
    </recommendedName>
</protein>